<accession>A0A1F7S2N7</accession>
<gene>
    <name evidence="1" type="ORF">A2149_01080</name>
</gene>
<sequence length="73" mass="8035">MSRSQWQIAKDPEIIAKAEVLREKITKLSVDCKLGCAKAFKIAQEEGLTIREIGAILNILNIKIGSCQLGCFS</sequence>
<protein>
    <submittedName>
        <fullName evidence="1">Uncharacterized protein</fullName>
    </submittedName>
</protein>
<evidence type="ECO:0000313" key="1">
    <source>
        <dbReference type="EMBL" id="OGL47514.1"/>
    </source>
</evidence>
<dbReference type="AlphaFoldDB" id="A0A1F7S2N7"/>
<dbReference type="EMBL" id="MGDF01000011">
    <property type="protein sequence ID" value="OGL47514.1"/>
    <property type="molecule type" value="Genomic_DNA"/>
</dbReference>
<proteinExistence type="predicted"/>
<evidence type="ECO:0000313" key="2">
    <source>
        <dbReference type="Proteomes" id="UP000178435"/>
    </source>
</evidence>
<comment type="caution">
    <text evidence="1">The sequence shown here is derived from an EMBL/GenBank/DDBJ whole genome shotgun (WGS) entry which is preliminary data.</text>
</comment>
<organism evidence="1 2">
    <name type="scientific">Candidatus Schekmanbacteria bacterium RBG_16_38_11</name>
    <dbReference type="NCBI Taxonomy" id="1817880"/>
    <lineage>
        <taxon>Bacteria</taxon>
        <taxon>Candidatus Schekmaniibacteriota</taxon>
    </lineage>
</organism>
<reference evidence="1 2" key="1">
    <citation type="journal article" date="2016" name="Nat. Commun.">
        <title>Thousands of microbial genomes shed light on interconnected biogeochemical processes in an aquifer system.</title>
        <authorList>
            <person name="Anantharaman K."/>
            <person name="Brown C.T."/>
            <person name="Hug L.A."/>
            <person name="Sharon I."/>
            <person name="Castelle C.J."/>
            <person name="Probst A.J."/>
            <person name="Thomas B.C."/>
            <person name="Singh A."/>
            <person name="Wilkins M.J."/>
            <person name="Karaoz U."/>
            <person name="Brodie E.L."/>
            <person name="Williams K.H."/>
            <person name="Hubbard S.S."/>
            <person name="Banfield J.F."/>
        </authorList>
    </citation>
    <scope>NUCLEOTIDE SEQUENCE [LARGE SCALE GENOMIC DNA]</scope>
</reference>
<dbReference type="Proteomes" id="UP000178435">
    <property type="component" value="Unassembled WGS sequence"/>
</dbReference>
<name>A0A1F7S2N7_9BACT</name>